<evidence type="ECO:0000313" key="3">
    <source>
        <dbReference type="EMBL" id="RUS30408.1"/>
    </source>
</evidence>
<protein>
    <recommendedName>
        <fullName evidence="5">RlpA-like double-psi beta-barrel-protein domain-containing protein-containing protein</fullName>
    </recommendedName>
</protein>
<feature type="chain" id="PRO_5019001498" description="RlpA-like double-psi beta-barrel-protein domain-containing protein-containing protein" evidence="2">
    <location>
        <begin position="27"/>
        <end position="145"/>
    </location>
</feature>
<dbReference type="PANTHER" id="PTHR31836:SF28">
    <property type="entry name" value="SRCR DOMAIN-CONTAINING PROTEIN-RELATED"/>
    <property type="match status" value="1"/>
</dbReference>
<proteinExistence type="predicted"/>
<organism evidence="3 4">
    <name type="scientific">Jimgerdemannia flammicorona</name>
    <dbReference type="NCBI Taxonomy" id="994334"/>
    <lineage>
        <taxon>Eukaryota</taxon>
        <taxon>Fungi</taxon>
        <taxon>Fungi incertae sedis</taxon>
        <taxon>Mucoromycota</taxon>
        <taxon>Mucoromycotina</taxon>
        <taxon>Endogonomycetes</taxon>
        <taxon>Endogonales</taxon>
        <taxon>Endogonaceae</taxon>
        <taxon>Jimgerdemannia</taxon>
    </lineage>
</organism>
<dbReference type="Gene3D" id="2.40.40.10">
    <property type="entry name" value="RlpA-like domain"/>
    <property type="match status" value="1"/>
</dbReference>
<evidence type="ECO:0000256" key="1">
    <source>
        <dbReference type="ARBA" id="ARBA00022729"/>
    </source>
</evidence>
<keyword evidence="1 2" id="KW-0732">Signal</keyword>
<gene>
    <name evidence="3" type="ORF">BC938DRAFT_479437</name>
</gene>
<dbReference type="EMBL" id="RBNJ01003917">
    <property type="protein sequence ID" value="RUS30408.1"/>
    <property type="molecule type" value="Genomic_DNA"/>
</dbReference>
<dbReference type="InterPro" id="IPR036908">
    <property type="entry name" value="RlpA-like_sf"/>
</dbReference>
<accession>A0A433QKW5</accession>
<keyword evidence="4" id="KW-1185">Reference proteome</keyword>
<dbReference type="AlphaFoldDB" id="A0A433QKW5"/>
<name>A0A433QKW5_9FUNG</name>
<reference evidence="3 4" key="1">
    <citation type="journal article" date="2018" name="New Phytol.">
        <title>Phylogenomics of Endogonaceae and evolution of mycorrhizas within Mucoromycota.</title>
        <authorList>
            <person name="Chang Y."/>
            <person name="Desiro A."/>
            <person name="Na H."/>
            <person name="Sandor L."/>
            <person name="Lipzen A."/>
            <person name="Clum A."/>
            <person name="Barry K."/>
            <person name="Grigoriev I.V."/>
            <person name="Martin F.M."/>
            <person name="Stajich J.E."/>
            <person name="Smith M.E."/>
            <person name="Bonito G."/>
            <person name="Spatafora J.W."/>
        </authorList>
    </citation>
    <scope>NUCLEOTIDE SEQUENCE [LARGE SCALE GENOMIC DNA]</scope>
    <source>
        <strain evidence="3 4">AD002</strain>
    </source>
</reference>
<dbReference type="PANTHER" id="PTHR31836">
    <property type="match status" value="1"/>
</dbReference>
<comment type="caution">
    <text evidence="3">The sequence shown here is derived from an EMBL/GenBank/DDBJ whole genome shotgun (WGS) entry which is preliminary data.</text>
</comment>
<dbReference type="InterPro" id="IPR051477">
    <property type="entry name" value="Expansin_CellWall"/>
</dbReference>
<evidence type="ECO:0000313" key="4">
    <source>
        <dbReference type="Proteomes" id="UP000274822"/>
    </source>
</evidence>
<dbReference type="Proteomes" id="UP000274822">
    <property type="component" value="Unassembled WGS sequence"/>
</dbReference>
<feature type="signal peptide" evidence="2">
    <location>
        <begin position="1"/>
        <end position="26"/>
    </location>
</feature>
<evidence type="ECO:0008006" key="5">
    <source>
        <dbReference type="Google" id="ProtNLM"/>
    </source>
</evidence>
<dbReference type="SUPFAM" id="SSF50685">
    <property type="entry name" value="Barwin-like endoglucanases"/>
    <property type="match status" value="1"/>
</dbReference>
<dbReference type="CDD" id="cd22191">
    <property type="entry name" value="DPBB_RlpA_EXP_N-like"/>
    <property type="match status" value="1"/>
</dbReference>
<sequence length="145" mass="15978">MAKIFNYLLVLVILLAVLFQFDEVEAKPSKKPKKTKKGKKIFKGHATYYFIPDGGRGACGPLLTNTSMVAALSKDMFDATMKGLTNPNKNPICGHRVRVKGPLGSITVTIQDRCPGCKKNSLDWQGGQGRRPDLVVFLVDVRVSR</sequence>
<evidence type="ECO:0000256" key="2">
    <source>
        <dbReference type="SAM" id="SignalP"/>
    </source>
</evidence>